<keyword evidence="9" id="KW-1185">Reference proteome</keyword>
<dbReference type="Proteomes" id="UP000007030">
    <property type="component" value="Chromosome"/>
</dbReference>
<dbReference type="InterPro" id="IPR027417">
    <property type="entry name" value="P-loop_NTPase"/>
</dbReference>
<evidence type="ECO:0000256" key="3">
    <source>
        <dbReference type="ARBA" id="ARBA00022741"/>
    </source>
</evidence>
<accession>F2NKR1</accession>
<dbReference type="GO" id="GO:0016020">
    <property type="term" value="C:membrane"/>
    <property type="evidence" value="ECO:0007669"/>
    <property type="project" value="InterPro"/>
</dbReference>
<dbReference type="EMBL" id="CP002630">
    <property type="protein sequence ID" value="AEB10824.1"/>
    <property type="molecule type" value="Genomic_DNA"/>
</dbReference>
<dbReference type="InterPro" id="IPR003593">
    <property type="entry name" value="AAA+_ATPase"/>
</dbReference>
<evidence type="ECO:0000313" key="8">
    <source>
        <dbReference type="EMBL" id="AEB10824.1"/>
    </source>
</evidence>
<keyword evidence="5" id="KW-1278">Translocase</keyword>
<keyword evidence="8" id="KW-0378">Hydrolase</keyword>
<keyword evidence="4" id="KW-0067">ATP-binding</keyword>
<dbReference type="STRING" id="869210.Marky_0061"/>
<evidence type="ECO:0000256" key="6">
    <source>
        <dbReference type="ARBA" id="ARBA00023136"/>
    </source>
</evidence>
<evidence type="ECO:0000313" key="9">
    <source>
        <dbReference type="Proteomes" id="UP000007030"/>
    </source>
</evidence>
<feature type="domain" description="ABC transporter" evidence="7">
    <location>
        <begin position="2"/>
        <end position="246"/>
    </location>
</feature>
<dbReference type="InterPro" id="IPR003439">
    <property type="entry name" value="ABC_transporter-like_ATP-bd"/>
</dbReference>
<keyword evidence="2" id="KW-1003">Cell membrane</keyword>
<dbReference type="PANTHER" id="PTHR43166:SF6">
    <property type="entry name" value="PHOSPHONATES IMPORT ATP-BINDING PROTEIN PHNC"/>
    <property type="match status" value="1"/>
</dbReference>
<keyword evidence="3" id="KW-0547">Nucleotide-binding</keyword>
<dbReference type="NCBIfam" id="TIGR02315">
    <property type="entry name" value="ABC_phnC"/>
    <property type="match status" value="1"/>
</dbReference>
<protein>
    <submittedName>
        <fullName evidence="8">Phosphonate ABC transporter, ATPase subunit</fullName>
        <ecNumber evidence="8">3.6.3.28</ecNumber>
    </submittedName>
</protein>
<sequence length="249" mass="27726">MIEVNRLTKIFPDGTRALSDVSVTIPDGDFVAIIGLSGAGKSTFLRCLNRLVDPTEGEVWVNGVNVAALKGAELRAYRRTVGFIFQQFNLVTRLTVLDNVLTGRLGYHPTWRGVLGLYREQDYAIARTYIRRVGLADKENTRVDQLSGGQQQRVAIARAMAQEPQLILADEPMASLDPRLSDVILGLLKEYNEEKGVTVLVNIHVLELARRYARRILAFNKGRLVFDGSVEELTPERAKEIYAGSLEAL</sequence>
<evidence type="ECO:0000259" key="7">
    <source>
        <dbReference type="PROSITE" id="PS50893"/>
    </source>
</evidence>
<dbReference type="InterPro" id="IPR050086">
    <property type="entry name" value="MetN_ABC_transporter-like"/>
</dbReference>
<dbReference type="CDD" id="cd03256">
    <property type="entry name" value="ABC_PhnC_transporter"/>
    <property type="match status" value="1"/>
</dbReference>
<organism evidence="8 9">
    <name type="scientific">Marinithermus hydrothermalis (strain DSM 14884 / JCM 11576 / T1)</name>
    <dbReference type="NCBI Taxonomy" id="869210"/>
    <lineage>
        <taxon>Bacteria</taxon>
        <taxon>Thermotogati</taxon>
        <taxon>Deinococcota</taxon>
        <taxon>Deinococci</taxon>
        <taxon>Thermales</taxon>
        <taxon>Thermaceae</taxon>
        <taxon>Marinithermus</taxon>
    </lineage>
</organism>
<dbReference type="InterPro" id="IPR017871">
    <property type="entry name" value="ABC_transporter-like_CS"/>
</dbReference>
<evidence type="ECO:0000256" key="5">
    <source>
        <dbReference type="ARBA" id="ARBA00022967"/>
    </source>
</evidence>
<dbReference type="PROSITE" id="PS50893">
    <property type="entry name" value="ABC_TRANSPORTER_2"/>
    <property type="match status" value="1"/>
</dbReference>
<dbReference type="KEGG" id="mhd:Marky_0061"/>
<keyword evidence="6" id="KW-0472">Membrane</keyword>
<dbReference type="AlphaFoldDB" id="F2NKR1"/>
<dbReference type="GO" id="GO:0016887">
    <property type="term" value="F:ATP hydrolysis activity"/>
    <property type="evidence" value="ECO:0007669"/>
    <property type="project" value="InterPro"/>
</dbReference>
<dbReference type="PANTHER" id="PTHR43166">
    <property type="entry name" value="AMINO ACID IMPORT ATP-BINDING PROTEIN"/>
    <property type="match status" value="1"/>
</dbReference>
<dbReference type="Gene3D" id="3.40.50.300">
    <property type="entry name" value="P-loop containing nucleotide triphosphate hydrolases"/>
    <property type="match status" value="1"/>
</dbReference>
<proteinExistence type="predicted"/>
<evidence type="ECO:0000256" key="1">
    <source>
        <dbReference type="ARBA" id="ARBA00022448"/>
    </source>
</evidence>
<dbReference type="PROSITE" id="PS00211">
    <property type="entry name" value="ABC_TRANSPORTER_1"/>
    <property type="match status" value="1"/>
</dbReference>
<evidence type="ECO:0000256" key="2">
    <source>
        <dbReference type="ARBA" id="ARBA00022475"/>
    </source>
</evidence>
<keyword evidence="1" id="KW-0813">Transport</keyword>
<dbReference type="eggNOG" id="COG3638">
    <property type="taxonomic scope" value="Bacteria"/>
</dbReference>
<dbReference type="EC" id="3.6.3.28" evidence="8"/>
<dbReference type="InterPro" id="IPR012693">
    <property type="entry name" value="ABC_transpr_PhnC"/>
</dbReference>
<dbReference type="OrthoDB" id="30605at2"/>
<dbReference type="Pfam" id="PF00005">
    <property type="entry name" value="ABC_tran"/>
    <property type="match status" value="1"/>
</dbReference>
<reference evidence="8 9" key="1">
    <citation type="journal article" date="2012" name="Stand. Genomic Sci.">
        <title>Complete genome sequence of the aerobic, heterotroph Marinithermus hydrothermalis type strain (T1(T)) from a deep-sea hydrothermal vent chimney.</title>
        <authorList>
            <person name="Copeland A."/>
            <person name="Gu W."/>
            <person name="Yasawong M."/>
            <person name="Lapidus A."/>
            <person name="Lucas S."/>
            <person name="Deshpande S."/>
            <person name="Pagani I."/>
            <person name="Tapia R."/>
            <person name="Cheng J.F."/>
            <person name="Goodwin L.A."/>
            <person name="Pitluck S."/>
            <person name="Liolios K."/>
            <person name="Ivanova N."/>
            <person name="Mavromatis K."/>
            <person name="Mikhailova N."/>
            <person name="Pati A."/>
            <person name="Chen A."/>
            <person name="Palaniappan K."/>
            <person name="Land M."/>
            <person name="Pan C."/>
            <person name="Brambilla E.M."/>
            <person name="Rohde M."/>
            <person name="Tindall B.J."/>
            <person name="Sikorski J."/>
            <person name="Goker M."/>
            <person name="Detter J.C."/>
            <person name="Bristow J."/>
            <person name="Eisen J.A."/>
            <person name="Markowitz V."/>
            <person name="Hugenholtz P."/>
            <person name="Kyrpides N.C."/>
            <person name="Klenk H.P."/>
            <person name="Woyke T."/>
        </authorList>
    </citation>
    <scope>NUCLEOTIDE SEQUENCE [LARGE SCALE GENOMIC DNA]</scope>
    <source>
        <strain evidence="9">DSM 14884 / JCM 11576 / T1</strain>
    </source>
</reference>
<dbReference type="GO" id="GO:0015416">
    <property type="term" value="F:ABC-type phosphonate transporter activity"/>
    <property type="evidence" value="ECO:0007669"/>
    <property type="project" value="InterPro"/>
</dbReference>
<evidence type="ECO:0000256" key="4">
    <source>
        <dbReference type="ARBA" id="ARBA00022840"/>
    </source>
</evidence>
<dbReference type="HOGENOM" id="CLU_000604_1_22_0"/>
<dbReference type="RefSeq" id="WP_013702879.1">
    <property type="nucleotide sequence ID" value="NC_015387.1"/>
</dbReference>
<name>F2NKR1_MARHT</name>
<gene>
    <name evidence="8" type="ordered locus">Marky_0061</name>
</gene>
<dbReference type="SMART" id="SM00382">
    <property type="entry name" value="AAA"/>
    <property type="match status" value="1"/>
</dbReference>
<dbReference type="SUPFAM" id="SSF52540">
    <property type="entry name" value="P-loop containing nucleoside triphosphate hydrolases"/>
    <property type="match status" value="1"/>
</dbReference>
<dbReference type="GO" id="GO:0005524">
    <property type="term" value="F:ATP binding"/>
    <property type="evidence" value="ECO:0007669"/>
    <property type="project" value="UniProtKB-KW"/>
</dbReference>